<keyword evidence="8" id="KW-1185">Reference proteome</keyword>
<evidence type="ECO:0000313" key="8">
    <source>
        <dbReference type="Proteomes" id="UP001433268"/>
    </source>
</evidence>
<dbReference type="PROSITE" id="PS00497">
    <property type="entry name" value="TYROSINASE_1"/>
    <property type="match status" value="1"/>
</dbReference>
<name>A0ABR1VWX9_9PEZI</name>
<dbReference type="Pfam" id="PF00264">
    <property type="entry name" value="Tyrosinase"/>
    <property type="match status" value="1"/>
</dbReference>
<protein>
    <recommendedName>
        <fullName evidence="5 6">Tyrosinase copper-binding domain-containing protein</fullName>
    </recommendedName>
</protein>
<dbReference type="RefSeq" id="XP_066666684.1">
    <property type="nucleotide sequence ID" value="XM_066814722.1"/>
</dbReference>
<evidence type="ECO:0000256" key="4">
    <source>
        <dbReference type="SAM" id="SignalP"/>
    </source>
</evidence>
<evidence type="ECO:0000256" key="1">
    <source>
        <dbReference type="ARBA" id="ARBA00022723"/>
    </source>
</evidence>
<proteinExistence type="predicted"/>
<feature type="region of interest" description="Disordered" evidence="3">
    <location>
        <begin position="120"/>
        <end position="139"/>
    </location>
</feature>
<comment type="caution">
    <text evidence="7">The sequence shown here is derived from an EMBL/GenBank/DDBJ whole genome shotgun (WGS) entry which is preliminary data.</text>
</comment>
<evidence type="ECO:0000259" key="5">
    <source>
        <dbReference type="PROSITE" id="PS00497"/>
    </source>
</evidence>
<accession>A0ABR1VWX9</accession>
<dbReference type="SUPFAM" id="SSF48056">
    <property type="entry name" value="Di-copper centre-containing domain"/>
    <property type="match status" value="1"/>
</dbReference>
<evidence type="ECO:0000313" key="7">
    <source>
        <dbReference type="EMBL" id="KAK8075744.1"/>
    </source>
</evidence>
<evidence type="ECO:0000256" key="3">
    <source>
        <dbReference type="SAM" id="MobiDB-lite"/>
    </source>
</evidence>
<evidence type="ECO:0000256" key="2">
    <source>
        <dbReference type="ARBA" id="ARBA00023002"/>
    </source>
</evidence>
<dbReference type="PANTHER" id="PTHR11474">
    <property type="entry name" value="TYROSINASE FAMILY MEMBER"/>
    <property type="match status" value="1"/>
</dbReference>
<dbReference type="InterPro" id="IPR050316">
    <property type="entry name" value="Tyrosinase/Hemocyanin"/>
</dbReference>
<dbReference type="PANTHER" id="PTHR11474:SF125">
    <property type="entry name" value="N-ACETYL-6-HYDROXYTRYPTOPHAN OXIDASE IVOB-RELATED"/>
    <property type="match status" value="1"/>
</dbReference>
<dbReference type="PROSITE" id="PS00498">
    <property type="entry name" value="TYROSINASE_2"/>
    <property type="match status" value="1"/>
</dbReference>
<dbReference type="Proteomes" id="UP001433268">
    <property type="component" value="Unassembled WGS sequence"/>
</dbReference>
<keyword evidence="1" id="KW-0479">Metal-binding</keyword>
<feature type="signal peptide" evidence="4">
    <location>
        <begin position="1"/>
        <end position="18"/>
    </location>
</feature>
<feature type="region of interest" description="Disordered" evidence="3">
    <location>
        <begin position="61"/>
        <end position="101"/>
    </location>
</feature>
<feature type="chain" id="PRO_5045751650" description="Tyrosinase copper-binding domain-containing protein" evidence="4">
    <location>
        <begin position="19"/>
        <end position="499"/>
    </location>
</feature>
<evidence type="ECO:0000259" key="6">
    <source>
        <dbReference type="PROSITE" id="PS00498"/>
    </source>
</evidence>
<feature type="domain" description="Tyrosinase copper-binding" evidence="6">
    <location>
        <begin position="423"/>
        <end position="434"/>
    </location>
</feature>
<dbReference type="EMBL" id="JAQQWN010000007">
    <property type="protein sequence ID" value="KAK8075744.1"/>
    <property type="molecule type" value="Genomic_DNA"/>
</dbReference>
<feature type="domain" description="Tyrosinase copper-binding" evidence="5">
    <location>
        <begin position="274"/>
        <end position="291"/>
    </location>
</feature>
<dbReference type="GeneID" id="92047782"/>
<keyword evidence="4" id="KW-0732">Signal</keyword>
<dbReference type="InterPro" id="IPR008922">
    <property type="entry name" value="Di-copper_centre_dom_sf"/>
</dbReference>
<dbReference type="PRINTS" id="PR00092">
    <property type="entry name" value="TYROSINASE"/>
</dbReference>
<organism evidence="7 8">
    <name type="scientific">Apiospora hydei</name>
    <dbReference type="NCBI Taxonomy" id="1337664"/>
    <lineage>
        <taxon>Eukaryota</taxon>
        <taxon>Fungi</taxon>
        <taxon>Dikarya</taxon>
        <taxon>Ascomycota</taxon>
        <taxon>Pezizomycotina</taxon>
        <taxon>Sordariomycetes</taxon>
        <taxon>Xylariomycetidae</taxon>
        <taxon>Amphisphaeriales</taxon>
        <taxon>Apiosporaceae</taxon>
        <taxon>Apiospora</taxon>
    </lineage>
</organism>
<reference evidence="7 8" key="1">
    <citation type="submission" date="2023-01" db="EMBL/GenBank/DDBJ databases">
        <title>Analysis of 21 Apiospora genomes using comparative genomics revels a genus with tremendous synthesis potential of carbohydrate active enzymes and secondary metabolites.</title>
        <authorList>
            <person name="Sorensen T."/>
        </authorList>
    </citation>
    <scope>NUCLEOTIDE SEQUENCE [LARGE SCALE GENOMIC DNA]</scope>
    <source>
        <strain evidence="7 8">CBS 114990</strain>
    </source>
</reference>
<sequence length="499" mass="52388">MRLSIPVLGALLLAGADARVARCKHNPSASSASHPAVSSAETVVAPAASSYAQSPAASYPVQSRPAASSSAQSSAGTSTPVESAATSSAVNSVASSTAVESTADLTTTSKAVIETASSSAAASTTAVSSQTTAEASSASTTAVTSAAVSSSATTNVVTSILPSSSSSTSIVVVPSTSTSTTKTKAPAATNYPRTYPADVVDKLRDSSLSKLETYSSSNLAGVERPLPDERVEYTTAVRCLQQLPSKSDAKEVPGARSRFDDFMAVHMTMTPWIHNSANFLAWHRYYLFTYEKALKEECGYKGSHPYWNWDRYASDPVNSSLFNGNASSMGVASGCNTEGPFADYQVNLGPGTSTRYNPRCLKRAVNRDAAQDCTADKTYSLITRHSTVSSFQDTMQGIPGVHVGGHFTMGGDPGGDINASPGDPAFYLHHAMIDRVWWLWQVQDLQSRLSTVAGNDLKTNRAGSLKDTVNLGILNQDVELGALLNTLGGNGGEFCYIYM</sequence>
<gene>
    <name evidence="7" type="ORF">PG997_010407</name>
</gene>
<dbReference type="Gene3D" id="1.10.1280.10">
    <property type="entry name" value="Di-copper center containing domain from catechol oxidase"/>
    <property type="match status" value="1"/>
</dbReference>
<dbReference type="InterPro" id="IPR002227">
    <property type="entry name" value="Tyrosinase_Cu-bd"/>
</dbReference>
<keyword evidence="2" id="KW-0560">Oxidoreductase</keyword>